<evidence type="ECO:0000256" key="2">
    <source>
        <dbReference type="ARBA" id="ARBA00022692"/>
    </source>
</evidence>
<dbReference type="Gene3D" id="1.20.1070.10">
    <property type="entry name" value="Rhodopsin 7-helix transmembrane proteins"/>
    <property type="match status" value="1"/>
</dbReference>
<feature type="transmembrane region" description="Helical" evidence="10">
    <location>
        <begin position="151"/>
        <end position="174"/>
    </location>
</feature>
<comment type="subcellular location">
    <subcellularLocation>
        <location evidence="1">Membrane</location>
        <topology evidence="1">Multi-pass membrane protein</topology>
    </subcellularLocation>
</comment>
<accession>A0A1W0WHQ5</accession>
<dbReference type="Proteomes" id="UP000192578">
    <property type="component" value="Unassembled WGS sequence"/>
</dbReference>
<feature type="transmembrane region" description="Helical" evidence="10">
    <location>
        <begin position="197"/>
        <end position="219"/>
    </location>
</feature>
<keyword evidence="2 10" id="KW-0812">Transmembrane</keyword>
<proteinExistence type="predicted"/>
<keyword evidence="8" id="KW-0844">Vision</keyword>
<feature type="transmembrane region" description="Helical" evidence="10">
    <location>
        <begin position="68"/>
        <end position="89"/>
    </location>
</feature>
<dbReference type="GO" id="GO:0007601">
    <property type="term" value="P:visual perception"/>
    <property type="evidence" value="ECO:0007669"/>
    <property type="project" value="UniProtKB-KW"/>
</dbReference>
<feature type="transmembrane region" description="Helical" evidence="10">
    <location>
        <begin position="34"/>
        <end position="56"/>
    </location>
</feature>
<comment type="caution">
    <text evidence="12">The sequence shown here is derived from an EMBL/GenBank/DDBJ whole genome shotgun (WGS) entry which is preliminary data.</text>
</comment>
<keyword evidence="7" id="KW-0807">Transducer</keyword>
<feature type="region of interest" description="Disordered" evidence="9">
    <location>
        <begin position="338"/>
        <end position="360"/>
    </location>
</feature>
<dbReference type="PROSITE" id="PS50262">
    <property type="entry name" value="G_PROTEIN_RECEP_F1_2"/>
    <property type="match status" value="1"/>
</dbReference>
<evidence type="ECO:0000256" key="6">
    <source>
        <dbReference type="ARBA" id="ARBA00023170"/>
    </source>
</evidence>
<evidence type="ECO:0000313" key="13">
    <source>
        <dbReference type="Proteomes" id="UP000192578"/>
    </source>
</evidence>
<dbReference type="InterPro" id="IPR050125">
    <property type="entry name" value="GPCR_opsins"/>
</dbReference>
<evidence type="ECO:0000256" key="1">
    <source>
        <dbReference type="ARBA" id="ARBA00004141"/>
    </source>
</evidence>
<protein>
    <recommendedName>
        <fullName evidence="11">G-protein coupled receptors family 1 profile domain-containing protein</fullName>
    </recommendedName>
</protein>
<dbReference type="OrthoDB" id="9444602at2759"/>
<reference evidence="13" key="1">
    <citation type="submission" date="2017-01" db="EMBL/GenBank/DDBJ databases">
        <title>Comparative genomics of anhydrobiosis in the tardigrade Hypsibius dujardini.</title>
        <authorList>
            <person name="Yoshida Y."/>
            <person name="Koutsovoulos G."/>
            <person name="Laetsch D."/>
            <person name="Stevens L."/>
            <person name="Kumar S."/>
            <person name="Horikawa D."/>
            <person name="Ishino K."/>
            <person name="Komine S."/>
            <person name="Tomita M."/>
            <person name="Blaxter M."/>
            <person name="Arakawa K."/>
        </authorList>
    </citation>
    <scope>NUCLEOTIDE SEQUENCE [LARGE SCALE GENOMIC DNA]</scope>
    <source>
        <strain evidence="13">Z151</strain>
    </source>
</reference>
<keyword evidence="5 10" id="KW-0472">Membrane</keyword>
<evidence type="ECO:0000313" key="12">
    <source>
        <dbReference type="EMBL" id="OQV14738.1"/>
    </source>
</evidence>
<evidence type="ECO:0000256" key="7">
    <source>
        <dbReference type="ARBA" id="ARBA00023224"/>
    </source>
</evidence>
<evidence type="ECO:0000256" key="5">
    <source>
        <dbReference type="ARBA" id="ARBA00023136"/>
    </source>
</evidence>
<feature type="transmembrane region" description="Helical" evidence="10">
    <location>
        <begin position="292"/>
        <end position="312"/>
    </location>
</feature>
<keyword evidence="4" id="KW-0297">G-protein coupled receptor</keyword>
<sequence length="381" mass="43529">MNLTNSSLPQAVNSSTHITPLLIPGLAVKLPVTFAIKIILDIVGALANAGLLVVCYQMYRTDPSSNAVSLIIMQMVACWFFMDFFMFPINDIQTLLYNFHHRAPDYYCIWEMTSCVFLVSLSSWTEVFLAVNRVVAICFPLHYGRVSSRKVIFHVLPAIWICAIAMTLPGTFYFGGHFMAIFLNQCIYVPHNHFGEFLLSCVIFLPMSIIGICCVIILAKSIYIAYRRRQTIGLEVQKNAVRKCTTSQQRRMEVAIMLFTSFLWGAACDLPYSVFTTESLQYLFRENPILTVWVHCILDAQYTISPFTMMWLNTDYRKTAINFFRRYVLRQRVPSGQAVIGRGPHKSELNTKTRSSVAPASHVPPHYLVEHSVLYRPSNYH</sequence>
<organism evidence="12 13">
    <name type="scientific">Hypsibius exemplaris</name>
    <name type="common">Freshwater tardigrade</name>
    <dbReference type="NCBI Taxonomy" id="2072580"/>
    <lineage>
        <taxon>Eukaryota</taxon>
        <taxon>Metazoa</taxon>
        <taxon>Ecdysozoa</taxon>
        <taxon>Tardigrada</taxon>
        <taxon>Eutardigrada</taxon>
        <taxon>Parachela</taxon>
        <taxon>Hypsibioidea</taxon>
        <taxon>Hypsibiidae</taxon>
        <taxon>Hypsibius</taxon>
    </lineage>
</organism>
<dbReference type="EMBL" id="MTYJ01000100">
    <property type="protein sequence ID" value="OQV14738.1"/>
    <property type="molecule type" value="Genomic_DNA"/>
</dbReference>
<dbReference type="InterPro" id="IPR000276">
    <property type="entry name" value="GPCR_Rhodpsn"/>
</dbReference>
<dbReference type="Pfam" id="PF00001">
    <property type="entry name" value="7tm_1"/>
    <property type="match status" value="1"/>
</dbReference>
<dbReference type="AlphaFoldDB" id="A0A1W0WHQ5"/>
<dbReference type="CDD" id="cd00637">
    <property type="entry name" value="7tm_classA_rhodopsin-like"/>
    <property type="match status" value="1"/>
</dbReference>
<keyword evidence="8" id="KW-0716">Sensory transduction</keyword>
<gene>
    <name evidence="12" type="ORF">BV898_11110</name>
</gene>
<evidence type="ECO:0000259" key="11">
    <source>
        <dbReference type="PROSITE" id="PS50262"/>
    </source>
</evidence>
<evidence type="ECO:0000256" key="8">
    <source>
        <dbReference type="ARBA" id="ARBA00023305"/>
    </source>
</evidence>
<feature type="domain" description="G-protein coupled receptors family 1 profile" evidence="11">
    <location>
        <begin position="47"/>
        <end position="309"/>
    </location>
</feature>
<dbReference type="PANTHER" id="PTHR24240">
    <property type="entry name" value="OPSIN"/>
    <property type="match status" value="1"/>
</dbReference>
<name>A0A1W0WHQ5_HYPEX</name>
<keyword evidence="3 10" id="KW-1133">Transmembrane helix</keyword>
<dbReference type="GO" id="GO:0004930">
    <property type="term" value="F:G protein-coupled receptor activity"/>
    <property type="evidence" value="ECO:0007669"/>
    <property type="project" value="UniProtKB-KW"/>
</dbReference>
<dbReference type="SUPFAM" id="SSF81321">
    <property type="entry name" value="Family A G protein-coupled receptor-like"/>
    <property type="match status" value="1"/>
</dbReference>
<feature type="transmembrane region" description="Helical" evidence="10">
    <location>
        <begin position="252"/>
        <end position="272"/>
    </location>
</feature>
<evidence type="ECO:0000256" key="10">
    <source>
        <dbReference type="SAM" id="Phobius"/>
    </source>
</evidence>
<dbReference type="InterPro" id="IPR017452">
    <property type="entry name" value="GPCR_Rhodpsn_7TM"/>
</dbReference>
<evidence type="ECO:0000256" key="4">
    <source>
        <dbReference type="ARBA" id="ARBA00023040"/>
    </source>
</evidence>
<keyword evidence="13" id="KW-1185">Reference proteome</keyword>
<feature type="transmembrane region" description="Helical" evidence="10">
    <location>
        <begin position="109"/>
        <end position="131"/>
    </location>
</feature>
<keyword evidence="6" id="KW-0675">Receptor</keyword>
<dbReference type="GO" id="GO:0016020">
    <property type="term" value="C:membrane"/>
    <property type="evidence" value="ECO:0007669"/>
    <property type="project" value="UniProtKB-SubCell"/>
</dbReference>
<evidence type="ECO:0000256" key="3">
    <source>
        <dbReference type="ARBA" id="ARBA00022989"/>
    </source>
</evidence>
<evidence type="ECO:0000256" key="9">
    <source>
        <dbReference type="SAM" id="MobiDB-lite"/>
    </source>
</evidence>